<evidence type="ECO:0000256" key="2">
    <source>
        <dbReference type="ARBA" id="ARBA00023002"/>
    </source>
</evidence>
<dbReference type="NCBIfam" id="TIGR03971">
    <property type="entry name" value="SDR_subfam_1"/>
    <property type="match status" value="1"/>
</dbReference>
<reference evidence="4" key="1">
    <citation type="submission" date="2020-05" db="EMBL/GenBank/DDBJ databases">
        <authorList>
            <person name="Chiriac C."/>
            <person name="Salcher M."/>
            <person name="Ghai R."/>
            <person name="Kavagutti S V."/>
        </authorList>
    </citation>
    <scope>NUCLEOTIDE SEQUENCE</scope>
</reference>
<dbReference type="FunFam" id="3.40.50.720:FF:000084">
    <property type="entry name" value="Short-chain dehydrogenase reductase"/>
    <property type="match status" value="1"/>
</dbReference>
<gene>
    <name evidence="4" type="ORF">UFOPK3752_01230</name>
</gene>
<dbReference type="InterPro" id="IPR002347">
    <property type="entry name" value="SDR_fam"/>
</dbReference>
<dbReference type="InterPro" id="IPR036291">
    <property type="entry name" value="NAD(P)-bd_dom_sf"/>
</dbReference>
<protein>
    <submittedName>
        <fullName evidence="4">Unannotated protein</fullName>
    </submittedName>
</protein>
<accession>A0A6J7JNE2</accession>
<dbReference type="PRINTS" id="PR00080">
    <property type="entry name" value="SDRFAMILY"/>
</dbReference>
<dbReference type="CDD" id="cd05233">
    <property type="entry name" value="SDR_c"/>
    <property type="match status" value="1"/>
</dbReference>
<comment type="similarity">
    <text evidence="1">Belongs to the short-chain dehydrogenases/reductases (SDR) family.</text>
</comment>
<proteinExistence type="inferred from homology"/>
<dbReference type="EMBL" id="CAFBND010000044">
    <property type="protein sequence ID" value="CAB4943834.1"/>
    <property type="molecule type" value="Genomic_DNA"/>
</dbReference>
<sequence>MTGRVEGKVAFITGAARGQGRSHAVTLAAEGADIIAVDICAPSGSDSYVFATPADLEETKRQVAALGRRVVTAHVDVRDKQGVQAAVDAGVAELGRLDIVLANAGISTLNRWDEVSEKVWQDTIDINLTGVWNTLVAGVPHLIAAGGGAMVATSSTLGIVGRPFFAPYAASKHGIVGLVKSLANELAKHNIRINTVHPTGVDTPMLQGLGGMPGLLEKEQDMAPLFLNALPIDLVEAQDISNAILYLVSDSGRYITGVQLPIDAGLTIR</sequence>
<dbReference type="PANTHER" id="PTHR24321:SF8">
    <property type="entry name" value="ESTRADIOL 17-BETA-DEHYDROGENASE 8-RELATED"/>
    <property type="match status" value="1"/>
</dbReference>
<organism evidence="4">
    <name type="scientific">freshwater metagenome</name>
    <dbReference type="NCBI Taxonomy" id="449393"/>
    <lineage>
        <taxon>unclassified sequences</taxon>
        <taxon>metagenomes</taxon>
        <taxon>ecological metagenomes</taxon>
    </lineage>
</organism>
<evidence type="ECO:0000313" key="4">
    <source>
        <dbReference type="EMBL" id="CAB4943834.1"/>
    </source>
</evidence>
<dbReference type="PANTHER" id="PTHR24321">
    <property type="entry name" value="DEHYDROGENASES, SHORT CHAIN"/>
    <property type="match status" value="1"/>
</dbReference>
<dbReference type="GO" id="GO:0016491">
    <property type="term" value="F:oxidoreductase activity"/>
    <property type="evidence" value="ECO:0007669"/>
    <property type="project" value="UniProtKB-KW"/>
</dbReference>
<dbReference type="InterPro" id="IPR023985">
    <property type="entry name" value="SDR_subfam_1"/>
</dbReference>
<evidence type="ECO:0000256" key="1">
    <source>
        <dbReference type="ARBA" id="ARBA00006484"/>
    </source>
</evidence>
<dbReference type="Pfam" id="PF13561">
    <property type="entry name" value="adh_short_C2"/>
    <property type="match status" value="1"/>
</dbReference>
<dbReference type="Gene3D" id="3.40.50.720">
    <property type="entry name" value="NAD(P)-binding Rossmann-like Domain"/>
    <property type="match status" value="1"/>
</dbReference>
<keyword evidence="2" id="KW-0560">Oxidoreductase</keyword>
<dbReference type="PROSITE" id="PS00061">
    <property type="entry name" value="ADH_SHORT"/>
    <property type="match status" value="1"/>
</dbReference>
<dbReference type="AlphaFoldDB" id="A0A6J7JNE2"/>
<dbReference type="PRINTS" id="PR00081">
    <property type="entry name" value="GDHRDH"/>
</dbReference>
<dbReference type="SUPFAM" id="SSF51735">
    <property type="entry name" value="NAD(P)-binding Rossmann-fold domains"/>
    <property type="match status" value="1"/>
</dbReference>
<dbReference type="InterPro" id="IPR020904">
    <property type="entry name" value="Sc_DH/Rdtase_CS"/>
</dbReference>
<dbReference type="NCBIfam" id="NF009467">
    <property type="entry name" value="PRK12826.1-3"/>
    <property type="match status" value="1"/>
</dbReference>
<keyword evidence="3" id="KW-0520">NAD</keyword>
<evidence type="ECO:0000256" key="3">
    <source>
        <dbReference type="ARBA" id="ARBA00023027"/>
    </source>
</evidence>
<name>A0A6J7JNE2_9ZZZZ</name>